<evidence type="ECO:0000256" key="4">
    <source>
        <dbReference type="ARBA" id="ARBA00022989"/>
    </source>
</evidence>
<comment type="subcellular location">
    <subcellularLocation>
        <location evidence="1">Endomembrane system</location>
        <topology evidence="1">Multi-pass membrane protein</topology>
    </subcellularLocation>
</comment>
<dbReference type="GO" id="GO:0022857">
    <property type="term" value="F:transmembrane transporter activity"/>
    <property type="evidence" value="ECO:0007669"/>
    <property type="project" value="InterPro"/>
</dbReference>
<evidence type="ECO:0000313" key="9">
    <source>
        <dbReference type="Proteomes" id="UP000694001"/>
    </source>
</evidence>
<dbReference type="InterPro" id="IPR024671">
    <property type="entry name" value="Atg22-like"/>
</dbReference>
<dbReference type="PANTHER" id="PTHR23519">
    <property type="entry name" value="AUTOPHAGY-RELATED PROTEIN 22"/>
    <property type="match status" value="1"/>
</dbReference>
<dbReference type="PANTHER" id="PTHR23519:SF1">
    <property type="entry name" value="AUTOPHAGY-RELATED PROTEIN 22"/>
    <property type="match status" value="1"/>
</dbReference>
<keyword evidence="4 6" id="KW-1133">Transmembrane helix</keyword>
<feature type="transmembrane region" description="Helical" evidence="6">
    <location>
        <begin position="247"/>
        <end position="267"/>
    </location>
</feature>
<feature type="domain" description="Major facilitator superfamily (MFS) profile" evidence="7">
    <location>
        <begin position="242"/>
        <end position="425"/>
    </location>
</feature>
<dbReference type="GO" id="GO:0012505">
    <property type="term" value="C:endomembrane system"/>
    <property type="evidence" value="ECO:0007669"/>
    <property type="project" value="UniProtKB-SubCell"/>
</dbReference>
<reference evidence="8" key="1">
    <citation type="submission" date="2021-06" db="EMBL/GenBank/DDBJ databases">
        <title>Elioraea tepida, sp. nov., a moderately thermophilic aerobic anoxygenic phototrophic bacterium isolated from an alkaline siliceous hot spring mat community in Yellowstone National Park, WY, USA.</title>
        <authorList>
            <person name="Saini M.K."/>
            <person name="Yoshida S."/>
            <person name="Sebastian A."/>
            <person name="Hirose S."/>
            <person name="Hara E."/>
            <person name="Tamaki H."/>
            <person name="Soulier N.T."/>
            <person name="Albert I."/>
            <person name="Hanada S."/>
            <person name="Bryant D.A."/>
            <person name="Tank M."/>
        </authorList>
    </citation>
    <scope>NUCLEOTIDE SEQUENCE</scope>
    <source>
        <strain evidence="8">MS-P2</strain>
    </source>
</reference>
<feature type="transmembrane region" description="Helical" evidence="6">
    <location>
        <begin position="333"/>
        <end position="355"/>
    </location>
</feature>
<feature type="transmembrane region" description="Helical" evidence="6">
    <location>
        <begin position="279"/>
        <end position="299"/>
    </location>
</feature>
<evidence type="ECO:0000256" key="1">
    <source>
        <dbReference type="ARBA" id="ARBA00004127"/>
    </source>
</evidence>
<keyword evidence="2" id="KW-0813">Transport</keyword>
<evidence type="ECO:0000256" key="6">
    <source>
        <dbReference type="SAM" id="Phobius"/>
    </source>
</evidence>
<feature type="transmembrane region" description="Helical" evidence="6">
    <location>
        <begin position="84"/>
        <end position="103"/>
    </location>
</feature>
<protein>
    <submittedName>
        <fullName evidence="8">MFS transporter</fullName>
    </submittedName>
</protein>
<evidence type="ECO:0000259" key="7">
    <source>
        <dbReference type="PROSITE" id="PS50850"/>
    </source>
</evidence>
<name>A0A975TZV1_9PROT</name>
<feature type="transmembrane region" description="Helical" evidence="6">
    <location>
        <begin position="115"/>
        <end position="138"/>
    </location>
</feature>
<sequence>MTGPGVRARPGRIVAWCVYDWANSAYPTVIGTFVFATYFTQGVAPDPVTGASRWGVAMAVSGLLVGLLSPVFGAIADRTGGQRAWLAGFTLLAAAAAAALWTVGPDPAFMTRGLVLVVLGTLAFELGTVFYNAMLPAVAPARLIGRVSGWGWGLGYFGGLSCLVACLVLIEARPPPFGLDTVEAGAVRATSVLVALWYAGFALPTLLAVPGTPRTGVGLAEAVHQGLGAILAVLPELRGQPAIARFLLARLLYAEGLNTLFAFGAIYAAGTFGMETEEVIRLGIAINVTAGLGAALFAFADDRFGSRAVVLVSILSLMAIGAALLVITSKAAFWALALPLGIFFGPAQAASRTLMGRLAPRDKLGEYYGLFALTGRVVSFAGPLVLAAATALFQSQRAGMATILLFLGGGAALLLAVREPPHRRD</sequence>
<dbReference type="RefSeq" id="WP_218284484.1">
    <property type="nucleotide sequence ID" value="NZ_CP076448.1"/>
</dbReference>
<dbReference type="KEGG" id="elio:KO353_09825"/>
<feature type="transmembrane region" description="Helical" evidence="6">
    <location>
        <begin position="21"/>
        <end position="39"/>
    </location>
</feature>
<dbReference type="InterPro" id="IPR050495">
    <property type="entry name" value="ATG22/LtaA_families"/>
</dbReference>
<evidence type="ECO:0000313" key="8">
    <source>
        <dbReference type="EMBL" id="QXM23612.1"/>
    </source>
</evidence>
<dbReference type="Proteomes" id="UP000694001">
    <property type="component" value="Chromosome"/>
</dbReference>
<keyword evidence="3 6" id="KW-0812">Transmembrane</keyword>
<feature type="transmembrane region" description="Helical" evidence="6">
    <location>
        <begin position="51"/>
        <end position="72"/>
    </location>
</feature>
<dbReference type="AlphaFoldDB" id="A0A975TZV1"/>
<feature type="transmembrane region" description="Helical" evidence="6">
    <location>
        <begin position="367"/>
        <end position="392"/>
    </location>
</feature>
<dbReference type="Pfam" id="PF11700">
    <property type="entry name" value="ATG22"/>
    <property type="match status" value="1"/>
</dbReference>
<evidence type="ECO:0000256" key="2">
    <source>
        <dbReference type="ARBA" id="ARBA00022448"/>
    </source>
</evidence>
<feature type="transmembrane region" description="Helical" evidence="6">
    <location>
        <begin position="308"/>
        <end position="327"/>
    </location>
</feature>
<feature type="transmembrane region" description="Helical" evidence="6">
    <location>
        <begin position="150"/>
        <end position="170"/>
    </location>
</feature>
<keyword evidence="9" id="KW-1185">Reference proteome</keyword>
<feature type="transmembrane region" description="Helical" evidence="6">
    <location>
        <begin position="190"/>
        <end position="209"/>
    </location>
</feature>
<evidence type="ECO:0000256" key="5">
    <source>
        <dbReference type="ARBA" id="ARBA00023136"/>
    </source>
</evidence>
<feature type="transmembrane region" description="Helical" evidence="6">
    <location>
        <begin position="398"/>
        <end position="417"/>
    </location>
</feature>
<keyword evidence="5 6" id="KW-0472">Membrane</keyword>
<accession>A0A975TZV1</accession>
<organism evidence="8 9">
    <name type="scientific">Elioraea tepida</name>
    <dbReference type="NCBI Taxonomy" id="2843330"/>
    <lineage>
        <taxon>Bacteria</taxon>
        <taxon>Pseudomonadati</taxon>
        <taxon>Pseudomonadota</taxon>
        <taxon>Alphaproteobacteria</taxon>
        <taxon>Acetobacterales</taxon>
        <taxon>Elioraeaceae</taxon>
        <taxon>Elioraea</taxon>
    </lineage>
</organism>
<dbReference type="PROSITE" id="PS50850">
    <property type="entry name" value="MFS"/>
    <property type="match status" value="1"/>
</dbReference>
<dbReference type="EMBL" id="CP076448">
    <property type="protein sequence ID" value="QXM23612.1"/>
    <property type="molecule type" value="Genomic_DNA"/>
</dbReference>
<dbReference type="InterPro" id="IPR020846">
    <property type="entry name" value="MFS_dom"/>
</dbReference>
<gene>
    <name evidence="8" type="ORF">KO353_09825</name>
</gene>
<evidence type="ECO:0000256" key="3">
    <source>
        <dbReference type="ARBA" id="ARBA00022692"/>
    </source>
</evidence>
<proteinExistence type="predicted"/>